<dbReference type="Gene3D" id="1.10.150.50">
    <property type="entry name" value="Transcription Factor, Ets-1"/>
    <property type="match status" value="1"/>
</dbReference>
<evidence type="ECO:0000313" key="5">
    <source>
        <dbReference type="Proteomes" id="UP000428333"/>
    </source>
</evidence>
<feature type="non-terminal residue" evidence="4">
    <location>
        <position position="1"/>
    </location>
</feature>
<keyword evidence="1" id="KW-0677">Repeat</keyword>
<evidence type="ECO:0000256" key="2">
    <source>
        <dbReference type="SAM" id="MobiDB-lite"/>
    </source>
</evidence>
<dbReference type="Pfam" id="PF00536">
    <property type="entry name" value="SAM_1"/>
    <property type="match status" value="1"/>
</dbReference>
<evidence type="ECO:0000256" key="1">
    <source>
        <dbReference type="ARBA" id="ARBA00022737"/>
    </source>
</evidence>
<dbReference type="OrthoDB" id="76949at2759"/>
<accession>A0A6A4M8U2</accession>
<evidence type="ECO:0000313" key="4">
    <source>
        <dbReference type="EMBL" id="KAE9463759.1"/>
    </source>
</evidence>
<proteinExistence type="predicted"/>
<dbReference type="Proteomes" id="UP000428333">
    <property type="component" value="Linkage Group LG03"/>
</dbReference>
<dbReference type="CDD" id="cd09487">
    <property type="entry name" value="SAM_superfamily"/>
    <property type="match status" value="1"/>
</dbReference>
<dbReference type="InterPro" id="IPR013761">
    <property type="entry name" value="SAM/pointed_sf"/>
</dbReference>
<organism evidence="4 5">
    <name type="scientific">Rhododendron williamsianum</name>
    <dbReference type="NCBI Taxonomy" id="262921"/>
    <lineage>
        <taxon>Eukaryota</taxon>
        <taxon>Viridiplantae</taxon>
        <taxon>Streptophyta</taxon>
        <taxon>Embryophyta</taxon>
        <taxon>Tracheophyta</taxon>
        <taxon>Spermatophyta</taxon>
        <taxon>Magnoliopsida</taxon>
        <taxon>eudicotyledons</taxon>
        <taxon>Gunneridae</taxon>
        <taxon>Pentapetalae</taxon>
        <taxon>asterids</taxon>
        <taxon>Ericales</taxon>
        <taxon>Ericaceae</taxon>
        <taxon>Ericoideae</taxon>
        <taxon>Rhodoreae</taxon>
        <taxon>Rhododendron</taxon>
    </lineage>
</organism>
<reference evidence="4 5" key="1">
    <citation type="journal article" date="2019" name="Genome Biol. Evol.">
        <title>The Rhododendron genome and chromosomal organization provide insight into shared whole-genome duplications across the heath family (Ericaceae).</title>
        <authorList>
            <person name="Soza V.L."/>
            <person name="Lindsley D."/>
            <person name="Waalkes A."/>
            <person name="Ramage E."/>
            <person name="Patwardhan R.P."/>
            <person name="Burton J.N."/>
            <person name="Adey A."/>
            <person name="Kumar A."/>
            <person name="Qiu R."/>
            <person name="Shendure J."/>
            <person name="Hall B."/>
        </authorList>
    </citation>
    <scope>NUCLEOTIDE SEQUENCE [LARGE SCALE GENOMIC DNA]</scope>
    <source>
        <strain evidence="4">RSF 1966-606</strain>
    </source>
</reference>
<dbReference type="AlphaFoldDB" id="A0A6A4M8U2"/>
<sequence length="223" mass="25225">IVHTMYADRVESTTRRTIKERLYGNTGDDSGRRRQVTGKRQRQDDDKWEHDLYKDGQPQVSNRSIGVKDLRFKLQKKSVQQENQSRNGSVSATRDLREKLSGEIYLNPVKTDNPKPKPVLGGSKPVKKTVIVEAPEPETKTGLGGRRGFLEGIEVGAYSNDTSLMQVESVDSFLQSLGLEKYSITFQAEEVDMTALVYMTDEDLKALGVPMVKLTRFTLLLWE</sequence>
<protein>
    <recommendedName>
        <fullName evidence="3">SAM domain-containing protein</fullName>
    </recommendedName>
</protein>
<feature type="compositionally biased region" description="Basic and acidic residues" evidence="2">
    <location>
        <begin position="41"/>
        <end position="54"/>
    </location>
</feature>
<comment type="caution">
    <text evidence="4">The sequence shown here is derived from an EMBL/GenBank/DDBJ whole genome shotgun (WGS) entry which is preliminary data.</text>
</comment>
<feature type="region of interest" description="Disordered" evidence="2">
    <location>
        <begin position="23"/>
        <end position="66"/>
    </location>
</feature>
<gene>
    <name evidence="4" type="ORF">C3L33_04335</name>
</gene>
<dbReference type="PANTHER" id="PTHR10627:SF74">
    <property type="entry name" value="OS08G0526500 PROTEIN"/>
    <property type="match status" value="1"/>
</dbReference>
<feature type="domain" description="SAM" evidence="3">
    <location>
        <begin position="165"/>
        <end position="209"/>
    </location>
</feature>
<dbReference type="EMBL" id="QEFC01000552">
    <property type="protein sequence ID" value="KAE9463759.1"/>
    <property type="molecule type" value="Genomic_DNA"/>
</dbReference>
<name>A0A6A4M8U2_9ERIC</name>
<keyword evidence="5" id="KW-1185">Reference proteome</keyword>
<dbReference type="PANTHER" id="PTHR10627">
    <property type="entry name" value="SCP160"/>
    <property type="match status" value="1"/>
</dbReference>
<dbReference type="InterPro" id="IPR001660">
    <property type="entry name" value="SAM"/>
</dbReference>
<dbReference type="PROSITE" id="PS50105">
    <property type="entry name" value="SAM_DOMAIN"/>
    <property type="match status" value="1"/>
</dbReference>
<dbReference type="SUPFAM" id="SSF47769">
    <property type="entry name" value="SAM/Pointed domain"/>
    <property type="match status" value="1"/>
</dbReference>
<evidence type="ECO:0000259" key="3">
    <source>
        <dbReference type="PROSITE" id="PS50105"/>
    </source>
</evidence>